<sequence>MTEETKSHHEVIVIGAGVAGIYQIKRLADLGVDALVLDAAPDLGGTWYWNRYPGARFDSESYTYGYSFSKELLEEWHWKERFSAQPENLRYLNYVTDKFDLRKYMRFNCRVEKARFDEAENIWHLALADGSELTCRFVVLAVGLLSVPTPPRLEGMDAFKGRSFHTFYWPHEPVDLTGKRVAVIGTGATAIQIIGEIADKVGELTVFQRRPNWSAPLNNSPISNKEMADIRARYDEIFAACARTPGGFEHEPDRRGFHEVTREERLALWDKLYDEPGFGIWLSNFREIFTDEAANAEFSAYIADRIRRRVKDPVTAEKLIPKDHGFGVQRVPLETRYFEAYNRDNVHLVDISETPIERVTEKGLRTSARDYEFDIIVYSTGFDAITGAFDQIDISGIGGEKLFDKWRDGPSTFLGMLVHGFPNLLMPTGPQSGSASTNFPRGIENGVNWCMDLLQHMWDRGHVSAEPTLAAQERWTAHVTKMYAIMLMRKAKSWFTGYNSNVPGHEHGKVRYFVYNGGTPKYVAAINDVMAKGYEGIVFGGEADRPAVRSSAAE</sequence>
<dbReference type="SUPFAM" id="SSF51905">
    <property type="entry name" value="FAD/NAD(P)-binding domain"/>
    <property type="match status" value="2"/>
</dbReference>
<reference evidence="5 6" key="1">
    <citation type="submission" date="2016-10" db="EMBL/GenBank/DDBJ databases">
        <authorList>
            <person name="de Groot N.N."/>
        </authorList>
    </citation>
    <scope>NUCLEOTIDE SEQUENCE [LARGE SCALE GENOMIC DNA]</scope>
    <source>
        <strain evidence="5 6">GAS522</strain>
    </source>
</reference>
<dbReference type="Proteomes" id="UP000183208">
    <property type="component" value="Unassembled WGS sequence"/>
</dbReference>
<evidence type="ECO:0000256" key="3">
    <source>
        <dbReference type="ARBA" id="ARBA00022857"/>
    </source>
</evidence>
<keyword evidence="2" id="KW-0274">FAD</keyword>
<gene>
    <name evidence="5" type="ORF">SAMN05444171_2205</name>
</gene>
<dbReference type="GO" id="GO:0004499">
    <property type="term" value="F:N,N-dimethylaniline monooxygenase activity"/>
    <property type="evidence" value="ECO:0007669"/>
    <property type="project" value="InterPro"/>
</dbReference>
<protein>
    <submittedName>
        <fullName evidence="5">Predicted flavoprotein CzcO associated with the cation diffusion facilitator CzcD</fullName>
    </submittedName>
</protein>
<evidence type="ECO:0000313" key="6">
    <source>
        <dbReference type="Proteomes" id="UP000183208"/>
    </source>
</evidence>
<evidence type="ECO:0000256" key="2">
    <source>
        <dbReference type="ARBA" id="ARBA00022827"/>
    </source>
</evidence>
<evidence type="ECO:0000256" key="4">
    <source>
        <dbReference type="ARBA" id="ARBA00023002"/>
    </source>
</evidence>
<dbReference type="PANTHER" id="PTHR43098">
    <property type="entry name" value="L-ORNITHINE N(5)-MONOOXYGENASE-RELATED"/>
    <property type="match status" value="1"/>
</dbReference>
<evidence type="ECO:0000313" key="5">
    <source>
        <dbReference type="EMBL" id="SEC76358.1"/>
    </source>
</evidence>
<keyword evidence="4" id="KW-0560">Oxidoreductase</keyword>
<evidence type="ECO:0000256" key="1">
    <source>
        <dbReference type="ARBA" id="ARBA00022630"/>
    </source>
</evidence>
<dbReference type="PANTHER" id="PTHR43098:SF5">
    <property type="entry name" value="DUAL-FUNCTIONAL MONOOXYGENASE_METHYLTRANSFERASE PSOF"/>
    <property type="match status" value="1"/>
</dbReference>
<dbReference type="GO" id="GO:0050661">
    <property type="term" value="F:NADP binding"/>
    <property type="evidence" value="ECO:0007669"/>
    <property type="project" value="InterPro"/>
</dbReference>
<organism evidence="5 6">
    <name type="scientific">Bradyrhizobium lablabi</name>
    <dbReference type="NCBI Taxonomy" id="722472"/>
    <lineage>
        <taxon>Bacteria</taxon>
        <taxon>Pseudomonadati</taxon>
        <taxon>Pseudomonadota</taxon>
        <taxon>Alphaproteobacteria</taxon>
        <taxon>Hyphomicrobiales</taxon>
        <taxon>Nitrobacteraceae</taxon>
        <taxon>Bradyrhizobium</taxon>
    </lineage>
</organism>
<dbReference type="OrthoDB" id="312624at2"/>
<dbReference type="GO" id="GO:0050660">
    <property type="term" value="F:flavin adenine dinucleotide binding"/>
    <property type="evidence" value="ECO:0007669"/>
    <property type="project" value="InterPro"/>
</dbReference>
<keyword evidence="3" id="KW-0521">NADP</keyword>
<dbReference type="Gene3D" id="3.50.50.60">
    <property type="entry name" value="FAD/NAD(P)-binding domain"/>
    <property type="match status" value="2"/>
</dbReference>
<dbReference type="RefSeq" id="WP_074818766.1">
    <property type="nucleotide sequence ID" value="NZ_FNTI01000001.1"/>
</dbReference>
<proteinExistence type="predicted"/>
<dbReference type="AlphaFoldDB" id="A0A1M6W4B0"/>
<name>A0A1M6W4B0_9BRAD</name>
<dbReference type="Pfam" id="PF00743">
    <property type="entry name" value="FMO-like"/>
    <property type="match status" value="1"/>
</dbReference>
<dbReference type="InterPro" id="IPR050775">
    <property type="entry name" value="FAD-binding_Monooxygenases"/>
</dbReference>
<dbReference type="EMBL" id="FNTI01000001">
    <property type="protein sequence ID" value="SEC76358.1"/>
    <property type="molecule type" value="Genomic_DNA"/>
</dbReference>
<dbReference type="InterPro" id="IPR020946">
    <property type="entry name" value="Flavin_mOase-like"/>
</dbReference>
<dbReference type="InterPro" id="IPR036188">
    <property type="entry name" value="FAD/NAD-bd_sf"/>
</dbReference>
<keyword evidence="1" id="KW-0285">Flavoprotein</keyword>
<accession>A0A1M6W4B0</accession>